<evidence type="ECO:0000259" key="8">
    <source>
        <dbReference type="PROSITE" id="PS51297"/>
    </source>
</evidence>
<evidence type="ECO:0000259" key="7">
    <source>
        <dbReference type="PROSITE" id="PS50066"/>
    </source>
</evidence>
<feature type="domain" description="K-box" evidence="8">
    <location>
        <begin position="63"/>
        <end position="155"/>
    </location>
</feature>
<dbReference type="SUPFAM" id="SSF55455">
    <property type="entry name" value="SRF-like"/>
    <property type="match status" value="1"/>
</dbReference>
<comment type="subcellular location">
    <subcellularLocation>
        <location evidence="1">Nucleus</location>
    </subcellularLocation>
</comment>
<dbReference type="InterPro" id="IPR036879">
    <property type="entry name" value="TF_MADSbox_sf"/>
</dbReference>
<keyword evidence="4" id="KW-0804">Transcription</keyword>
<dbReference type="EMBL" id="AJ278824">
    <property type="protein sequence ID" value="CAC82188.1"/>
    <property type="molecule type" value="mRNA"/>
</dbReference>
<evidence type="ECO:0000256" key="2">
    <source>
        <dbReference type="ARBA" id="ARBA00023015"/>
    </source>
</evidence>
<keyword evidence="2" id="KW-0805">Transcription regulation</keyword>
<keyword evidence="5" id="KW-0539">Nucleus</keyword>
<feature type="non-terminal residue" evidence="9">
    <location>
        <position position="1"/>
    </location>
</feature>
<gene>
    <name evidence="9" type="primary">m4</name>
</gene>
<reference evidence="9" key="1">
    <citation type="submission" date="2000-08" db="EMBL/GenBank/DDBJ databases">
        <title>Characterization of MADS-box genes in the eusporangiate fern Ophioglossum pedunculosum.</title>
        <authorList>
            <person name="Muenster T."/>
            <person name="Faigl W."/>
            <person name="Saedler H."/>
            <person name="Theissen G."/>
        </authorList>
    </citation>
    <scope>NUCLEOTIDE SEQUENCE</scope>
</reference>
<evidence type="ECO:0000256" key="1">
    <source>
        <dbReference type="ARBA" id="ARBA00004123"/>
    </source>
</evidence>
<dbReference type="AlphaFoldDB" id="Q8L6I9"/>
<dbReference type="InterPro" id="IPR002487">
    <property type="entry name" value="TF_Kbox"/>
</dbReference>
<protein>
    <submittedName>
        <fullName evidence="9">Putative MADS-domain transcription factor</fullName>
    </submittedName>
</protein>
<dbReference type="InterPro" id="IPR050142">
    <property type="entry name" value="MADS-box/MEF2_TF"/>
</dbReference>
<keyword evidence="3" id="KW-0238">DNA-binding</keyword>
<dbReference type="PANTHER" id="PTHR48019">
    <property type="entry name" value="SERUM RESPONSE FACTOR HOMOLOG"/>
    <property type="match status" value="1"/>
</dbReference>
<evidence type="ECO:0000256" key="5">
    <source>
        <dbReference type="ARBA" id="ARBA00023242"/>
    </source>
</evidence>
<feature type="compositionally biased region" description="Basic and acidic residues" evidence="6">
    <location>
        <begin position="138"/>
        <end position="153"/>
    </location>
</feature>
<feature type="region of interest" description="Disordered" evidence="6">
    <location>
        <begin position="138"/>
        <end position="166"/>
    </location>
</feature>
<dbReference type="GO" id="GO:0046983">
    <property type="term" value="F:protein dimerization activity"/>
    <property type="evidence" value="ECO:0007669"/>
    <property type="project" value="InterPro"/>
</dbReference>
<dbReference type="Pfam" id="PF01486">
    <property type="entry name" value="K-box"/>
    <property type="match status" value="1"/>
</dbReference>
<organism evidence="9">
    <name type="scientific">Ophioglossum pedunculosum</name>
    <dbReference type="NCBI Taxonomy" id="60874"/>
    <lineage>
        <taxon>Eukaryota</taxon>
        <taxon>Viridiplantae</taxon>
        <taxon>Streptophyta</taxon>
        <taxon>Embryophyta</taxon>
        <taxon>Tracheophyta</taxon>
        <taxon>Polypodiopsida</taxon>
        <taxon>Ophioglossidae</taxon>
        <taxon>Ophioglossales</taxon>
        <taxon>Ophioglossaceae</taxon>
        <taxon>Ophioglossoideae</taxon>
        <taxon>Ophioglossum</taxon>
    </lineage>
</organism>
<evidence type="ECO:0000256" key="3">
    <source>
        <dbReference type="ARBA" id="ARBA00023125"/>
    </source>
</evidence>
<evidence type="ECO:0000313" key="9">
    <source>
        <dbReference type="EMBL" id="CAC82188.1"/>
    </source>
</evidence>
<accession>Q8L6I9</accession>
<dbReference type="GO" id="GO:0005634">
    <property type="term" value="C:nucleus"/>
    <property type="evidence" value="ECO:0007669"/>
    <property type="project" value="UniProtKB-SubCell"/>
</dbReference>
<proteinExistence type="evidence at transcript level"/>
<dbReference type="GO" id="GO:0003677">
    <property type="term" value="F:DNA binding"/>
    <property type="evidence" value="ECO:0007669"/>
    <property type="project" value="UniProtKB-KW"/>
</dbReference>
<dbReference type="InterPro" id="IPR002100">
    <property type="entry name" value="TF_MADSbox"/>
</dbReference>
<dbReference type="Pfam" id="PF00319">
    <property type="entry name" value="SRF-TF"/>
    <property type="match status" value="1"/>
</dbReference>
<dbReference type="GO" id="GO:0003700">
    <property type="term" value="F:DNA-binding transcription factor activity"/>
    <property type="evidence" value="ECO:0007669"/>
    <property type="project" value="InterPro"/>
</dbReference>
<feature type="domain" description="MADS-box" evidence="7">
    <location>
        <begin position="1"/>
        <end position="37"/>
    </location>
</feature>
<evidence type="ECO:0000256" key="4">
    <source>
        <dbReference type="ARBA" id="ARBA00023163"/>
    </source>
</evidence>
<sequence>RGGLMKKAFELSVLCDVEIAVIIFSSTGKLYEYASSCMQKILSKYTSRPEGLQSLRVLNDDQAYYYCYQMAWLRQQITQLERLQRQMTGEDLTSLNMEELNDLEHSIYLALLRVQARKERLLMEKLQNGGLKAAQQLHEDECGGGSREVREEEAMPAQPSSVKRVLEKSTYSEASLELRLRLLSES</sequence>
<dbReference type="SMART" id="SM00432">
    <property type="entry name" value="MADS"/>
    <property type="match status" value="1"/>
</dbReference>
<dbReference type="PROSITE" id="PS50066">
    <property type="entry name" value="MADS_BOX_2"/>
    <property type="match status" value="1"/>
</dbReference>
<name>Q8L6I9_9MONI</name>
<evidence type="ECO:0000256" key="6">
    <source>
        <dbReference type="SAM" id="MobiDB-lite"/>
    </source>
</evidence>
<dbReference type="Gene3D" id="3.40.1810.10">
    <property type="entry name" value="Transcription factor, MADS-box"/>
    <property type="match status" value="1"/>
</dbReference>
<dbReference type="PROSITE" id="PS51297">
    <property type="entry name" value="K_BOX"/>
    <property type="match status" value="1"/>
</dbReference>